<dbReference type="AlphaFoldDB" id="A0A0L1JIG2"/>
<keyword evidence="3" id="KW-1185">Reference proteome</keyword>
<accession>A0A0L1JIG2</accession>
<feature type="compositionally biased region" description="Polar residues" evidence="1">
    <location>
        <begin position="1"/>
        <end position="10"/>
    </location>
</feature>
<dbReference type="EMBL" id="JNOM01000002">
    <property type="protein sequence ID" value="KNG91555.1"/>
    <property type="molecule type" value="Genomic_DNA"/>
</dbReference>
<protein>
    <submittedName>
        <fullName evidence="2">Uncharacterized protein</fullName>
    </submittedName>
</protein>
<evidence type="ECO:0000256" key="1">
    <source>
        <dbReference type="SAM" id="MobiDB-lite"/>
    </source>
</evidence>
<proteinExistence type="predicted"/>
<feature type="region of interest" description="Disordered" evidence="1">
    <location>
        <begin position="1"/>
        <end position="20"/>
    </location>
</feature>
<dbReference type="Proteomes" id="UP000037505">
    <property type="component" value="Unassembled WGS sequence"/>
</dbReference>
<comment type="caution">
    <text evidence="2">The sequence shown here is derived from an EMBL/GenBank/DDBJ whole genome shotgun (WGS) entry which is preliminary data.</text>
</comment>
<dbReference type="RefSeq" id="XP_015412478.1">
    <property type="nucleotide sequence ID" value="XM_015545350.1"/>
</dbReference>
<dbReference type="GeneID" id="26801896"/>
<reference evidence="2 3" key="1">
    <citation type="submission" date="2014-06" db="EMBL/GenBank/DDBJ databases">
        <title>The Genome of the Aflatoxigenic Filamentous Fungus Aspergillus nomius.</title>
        <authorList>
            <person name="Moore M.G."/>
            <person name="Shannon B.M."/>
            <person name="Brian M.M."/>
        </authorList>
    </citation>
    <scope>NUCLEOTIDE SEQUENCE [LARGE SCALE GENOMIC DNA]</scope>
    <source>
        <strain evidence="2 3">NRRL 13137</strain>
    </source>
</reference>
<evidence type="ECO:0000313" key="3">
    <source>
        <dbReference type="Proteomes" id="UP000037505"/>
    </source>
</evidence>
<name>A0A0L1JIG2_ASPN3</name>
<gene>
    <name evidence="2" type="ORF">ANOM_000092</name>
</gene>
<sequence>MSEPNSQGDRASSRKYGGTEEQSVTGAGLIFLNAWDDECRGPYQDILGIMDSPERIRLNRMEQVVSGHHQQLLAMVKFSKQTLSDGTRVIVRNRVYPDRGAVFKLYSFIDDWGQHGYYGKLSYSRWKRALKSQCGFSTRRHRIRCKLSLNKGSQELIYVSCEKQFVAAIDTLAKNGADLEFEIVHKFEWLHEKVDLFSNGGRRTSRGSVYFDAREKCDLD</sequence>
<organism evidence="2 3">
    <name type="scientific">Aspergillus nomiae NRRL (strain ATCC 15546 / NRRL 13137 / CBS 260.88 / M93)</name>
    <dbReference type="NCBI Taxonomy" id="1509407"/>
    <lineage>
        <taxon>Eukaryota</taxon>
        <taxon>Fungi</taxon>
        <taxon>Dikarya</taxon>
        <taxon>Ascomycota</taxon>
        <taxon>Pezizomycotina</taxon>
        <taxon>Eurotiomycetes</taxon>
        <taxon>Eurotiomycetidae</taxon>
        <taxon>Eurotiales</taxon>
        <taxon>Aspergillaceae</taxon>
        <taxon>Aspergillus</taxon>
        <taxon>Aspergillus subgen. Circumdati</taxon>
    </lineage>
</organism>
<evidence type="ECO:0000313" key="2">
    <source>
        <dbReference type="EMBL" id="KNG91555.1"/>
    </source>
</evidence>
<dbReference type="OrthoDB" id="4445787at2759"/>